<accession>A0A1C0B174</accession>
<evidence type="ECO:0000256" key="4">
    <source>
        <dbReference type="PROSITE-ProRule" id="PRU00433"/>
    </source>
</evidence>
<dbReference type="OrthoDB" id="5373067at2"/>
<proteinExistence type="predicted"/>
<dbReference type="PROSITE" id="PS51007">
    <property type="entry name" value="CYTC"/>
    <property type="match status" value="1"/>
</dbReference>
<gene>
    <name evidence="7" type="ORF">AAX28_01033</name>
    <name evidence="8" type="ORF">APORC_0273</name>
</gene>
<evidence type="ECO:0000256" key="5">
    <source>
        <dbReference type="SAM" id="SignalP"/>
    </source>
</evidence>
<dbReference type="GO" id="GO:0009055">
    <property type="term" value="F:electron transfer activity"/>
    <property type="evidence" value="ECO:0007669"/>
    <property type="project" value="InterPro"/>
</dbReference>
<dbReference type="Gene3D" id="1.10.760.10">
    <property type="entry name" value="Cytochrome c-like domain"/>
    <property type="match status" value="1"/>
</dbReference>
<dbReference type="InterPro" id="IPR036909">
    <property type="entry name" value="Cyt_c-like_dom_sf"/>
</dbReference>
<keyword evidence="1 4" id="KW-0349">Heme</keyword>
<dbReference type="GO" id="GO:0046872">
    <property type="term" value="F:metal ion binding"/>
    <property type="evidence" value="ECO:0007669"/>
    <property type="project" value="UniProtKB-KW"/>
</dbReference>
<dbReference type="Pfam" id="PF00034">
    <property type="entry name" value="Cytochrom_C"/>
    <property type="match status" value="1"/>
</dbReference>
<evidence type="ECO:0000313" key="8">
    <source>
        <dbReference type="EMBL" id="QEP39904.1"/>
    </source>
</evidence>
<dbReference type="SUPFAM" id="SSF46626">
    <property type="entry name" value="Cytochrome c"/>
    <property type="match status" value="1"/>
</dbReference>
<dbReference type="EMBL" id="CP036246">
    <property type="protein sequence ID" value="QEP39904.1"/>
    <property type="molecule type" value="Genomic_DNA"/>
</dbReference>
<dbReference type="Proteomes" id="UP000322644">
    <property type="component" value="Chromosome"/>
</dbReference>
<name>A0A1C0B174_9BACT</name>
<organism evidence="8 10">
    <name type="scientific">Arcobacter porcinus</name>
    <dbReference type="NCBI Taxonomy" id="1935204"/>
    <lineage>
        <taxon>Bacteria</taxon>
        <taxon>Pseudomonadati</taxon>
        <taxon>Campylobacterota</taxon>
        <taxon>Epsilonproteobacteria</taxon>
        <taxon>Campylobacterales</taxon>
        <taxon>Arcobacteraceae</taxon>
        <taxon>Arcobacter</taxon>
    </lineage>
</organism>
<protein>
    <recommendedName>
        <fullName evidence="6">Cytochrome c domain-containing protein</fullName>
    </recommendedName>
</protein>
<reference evidence="8 10" key="3">
    <citation type="submission" date="2019-09" db="EMBL/GenBank/DDBJ databases">
        <title>Taxonomic note: a critical rebuttal of the proposed division of the genus Arcobacter into six genera, emended descriptions of Arcobacter anaerophilus and the genus Arcobacter, and an assessment of genus-level boundaries for Epsilonproteobacteria using in silico genomic comparator tools.</title>
        <authorList>
            <person name="On S.L.W."/>
            <person name="Miller W.G."/>
            <person name="Biggs P."/>
            <person name="Cornelius A."/>
            <person name="Vandamme P."/>
        </authorList>
    </citation>
    <scope>NUCLEOTIDE SEQUENCE [LARGE SCALE GENOMIC DNA]</scope>
    <source>
        <strain evidence="8 10">CCUG 56899</strain>
    </source>
</reference>
<dbReference type="RefSeq" id="WP_066170149.1">
    <property type="nucleotide sequence ID" value="NZ_CP036246.2"/>
</dbReference>
<feature type="chain" id="PRO_5043143758" description="Cytochrome c domain-containing protein" evidence="5">
    <location>
        <begin position="19"/>
        <end position="194"/>
    </location>
</feature>
<evidence type="ECO:0000256" key="2">
    <source>
        <dbReference type="ARBA" id="ARBA00022723"/>
    </source>
</evidence>
<evidence type="ECO:0000256" key="1">
    <source>
        <dbReference type="ARBA" id="ARBA00022617"/>
    </source>
</evidence>
<evidence type="ECO:0000259" key="6">
    <source>
        <dbReference type="PROSITE" id="PS51007"/>
    </source>
</evidence>
<keyword evidence="5" id="KW-0732">Signal</keyword>
<evidence type="ECO:0000313" key="7">
    <source>
        <dbReference type="EMBL" id="OCL93490.1"/>
    </source>
</evidence>
<dbReference type="AlphaFoldDB" id="A0A1C0B174"/>
<dbReference type="Proteomes" id="UP000093159">
    <property type="component" value="Unassembled WGS sequence"/>
</dbReference>
<dbReference type="EMBL" id="LDIR01000001">
    <property type="protein sequence ID" value="OCL93490.1"/>
    <property type="molecule type" value="Genomic_DNA"/>
</dbReference>
<reference evidence="8 10" key="2">
    <citation type="submission" date="2019-09" db="EMBL/GenBank/DDBJ databases">
        <title>Complete genome sequencing of four Arcobacter species reveals a diverse suite of mobile elements.</title>
        <authorList>
            <person name="Miller W.G."/>
            <person name="Yee E."/>
            <person name="Bono J.L."/>
        </authorList>
    </citation>
    <scope>NUCLEOTIDE SEQUENCE [LARGE SCALE GENOMIC DNA]</scope>
    <source>
        <strain evidence="8 10">CCUG 56899</strain>
    </source>
</reference>
<keyword evidence="9" id="KW-1185">Reference proteome</keyword>
<dbReference type="InterPro" id="IPR009056">
    <property type="entry name" value="Cyt_c-like_dom"/>
</dbReference>
<keyword evidence="3 4" id="KW-0408">Iron</keyword>
<feature type="domain" description="Cytochrome c" evidence="6">
    <location>
        <begin position="113"/>
        <end position="194"/>
    </location>
</feature>
<keyword evidence="2 4" id="KW-0479">Metal-binding</keyword>
<feature type="signal peptide" evidence="5">
    <location>
        <begin position="1"/>
        <end position="18"/>
    </location>
</feature>
<dbReference type="GO" id="GO:0020037">
    <property type="term" value="F:heme binding"/>
    <property type="evidence" value="ECO:0007669"/>
    <property type="project" value="InterPro"/>
</dbReference>
<reference evidence="7 9" key="1">
    <citation type="submission" date="2015-05" db="EMBL/GenBank/DDBJ databases">
        <authorList>
            <person name="Rovetto F."/>
            <person name="Cocolin L."/>
            <person name="Illeghems K."/>
            <person name="Van Nieuwerburgh F."/>
            <person name="Houf K."/>
        </authorList>
    </citation>
    <scope>NUCLEOTIDE SEQUENCE [LARGE SCALE GENOMIC DNA]</scope>
    <source>
        <strain evidence="7 9">117434</strain>
    </source>
</reference>
<evidence type="ECO:0000313" key="10">
    <source>
        <dbReference type="Proteomes" id="UP000322644"/>
    </source>
</evidence>
<dbReference type="KEGG" id="apoc:APORC_0273"/>
<evidence type="ECO:0000313" key="9">
    <source>
        <dbReference type="Proteomes" id="UP000093159"/>
    </source>
</evidence>
<evidence type="ECO:0000256" key="3">
    <source>
        <dbReference type="ARBA" id="ARBA00023004"/>
    </source>
</evidence>
<sequence>MKKILISSAFIICSSLLANTTMCFKENHNSISTIESTPLDGGECAGKYSLNDMKNSGWSIADIKISGSNFIYVLKKESKDNSKQTLSKAELEATILATTKEQENKKKEQEEQESFEKAKKLYIAQCQSCHGEKGEISKGGSRLSQLSEDKMLEGFKDYVLGTNDKASSIFAPIHINHLNEQLVKDIKKYLDSLK</sequence>